<dbReference type="GO" id="GO:0008966">
    <property type="term" value="F:phosphoglucosamine mutase activity"/>
    <property type="evidence" value="ECO:0007669"/>
    <property type="project" value="InterPro"/>
</dbReference>
<comment type="caution">
    <text evidence="12">The sequence shown here is derived from an EMBL/GenBank/DDBJ whole genome shotgun (WGS) entry which is preliminary data.</text>
</comment>
<dbReference type="InterPro" id="IPR005843">
    <property type="entry name" value="A-D-PHexomutase_C"/>
</dbReference>
<dbReference type="NCBIfam" id="TIGR03990">
    <property type="entry name" value="Arch_GlmM"/>
    <property type="match status" value="1"/>
</dbReference>
<dbReference type="Proteomes" id="UP000017840">
    <property type="component" value="Unassembled WGS sequence"/>
</dbReference>
<comment type="similarity">
    <text evidence="2 7">Belongs to the phosphohexose mutase family.</text>
</comment>
<dbReference type="eggNOG" id="arCOG00767">
    <property type="taxonomic scope" value="Archaea"/>
</dbReference>
<dbReference type="InterPro" id="IPR036900">
    <property type="entry name" value="A-D-PHexomutase_C_sf"/>
</dbReference>
<organism evidence="12 13">
    <name type="scientific">Candidatus Halobonum tyrrellensis G22</name>
    <dbReference type="NCBI Taxonomy" id="1324957"/>
    <lineage>
        <taxon>Archaea</taxon>
        <taxon>Methanobacteriati</taxon>
        <taxon>Methanobacteriota</taxon>
        <taxon>Stenosarchaea group</taxon>
        <taxon>Halobacteria</taxon>
        <taxon>Halobacteriales</taxon>
        <taxon>Haloferacaceae</taxon>
        <taxon>Candidatus Halobonum</taxon>
    </lineage>
</organism>
<gene>
    <name evidence="12" type="ORF">K933_16792</name>
</gene>
<evidence type="ECO:0000313" key="13">
    <source>
        <dbReference type="Proteomes" id="UP000017840"/>
    </source>
</evidence>
<dbReference type="GO" id="GO:0000287">
    <property type="term" value="F:magnesium ion binding"/>
    <property type="evidence" value="ECO:0007669"/>
    <property type="project" value="InterPro"/>
</dbReference>
<name>V4IUR5_9EURY</name>
<feature type="domain" description="Alpha-D-phosphohexomutase alpha/beta/alpha" evidence="9">
    <location>
        <begin position="4"/>
        <end position="117"/>
    </location>
</feature>
<feature type="domain" description="Alpha-D-phosphohexomutase alpha/beta/alpha" evidence="11">
    <location>
        <begin position="238"/>
        <end position="343"/>
    </location>
</feature>
<dbReference type="PRINTS" id="PR00509">
    <property type="entry name" value="PGMPMM"/>
</dbReference>
<dbReference type="InterPro" id="IPR005846">
    <property type="entry name" value="A-D-PHexomutase_a/b/a-III"/>
</dbReference>
<protein>
    <submittedName>
        <fullName evidence="12">Phosphoglucosamine mutase</fullName>
    </submittedName>
</protein>
<dbReference type="Pfam" id="PF02878">
    <property type="entry name" value="PGM_PMM_I"/>
    <property type="match status" value="1"/>
</dbReference>
<evidence type="ECO:0000259" key="10">
    <source>
        <dbReference type="Pfam" id="PF02879"/>
    </source>
</evidence>
<dbReference type="InterPro" id="IPR005841">
    <property type="entry name" value="Alpha-D-phosphohexomutase_SF"/>
</dbReference>
<dbReference type="Gene3D" id="3.40.120.10">
    <property type="entry name" value="Alpha-D-Glucose-1,6-Bisphosphate, subunit A, domain 3"/>
    <property type="match status" value="3"/>
</dbReference>
<dbReference type="PANTHER" id="PTHR43771:SF1">
    <property type="entry name" value="PHOSPHOMANNOMUTASE"/>
    <property type="match status" value="1"/>
</dbReference>
<evidence type="ECO:0000256" key="7">
    <source>
        <dbReference type="RuleBase" id="RU004326"/>
    </source>
</evidence>
<dbReference type="SUPFAM" id="SSF53738">
    <property type="entry name" value="Phosphoglucomutase, first 3 domains"/>
    <property type="match status" value="3"/>
</dbReference>
<evidence type="ECO:0000256" key="6">
    <source>
        <dbReference type="ARBA" id="ARBA00023235"/>
    </source>
</evidence>
<dbReference type="Gene3D" id="3.30.310.50">
    <property type="entry name" value="Alpha-D-phosphohexomutase, C-terminal domain"/>
    <property type="match status" value="1"/>
</dbReference>
<dbReference type="PATRIC" id="fig|1324957.4.peg.3411"/>
<keyword evidence="4 7" id="KW-0479">Metal-binding</keyword>
<evidence type="ECO:0000256" key="1">
    <source>
        <dbReference type="ARBA" id="ARBA00001946"/>
    </source>
</evidence>
<dbReference type="InterPro" id="IPR005844">
    <property type="entry name" value="A-D-PHexomutase_a/b/a-I"/>
</dbReference>
<feature type="domain" description="Alpha-D-phosphohexomutase alpha/beta/alpha" evidence="10">
    <location>
        <begin position="148"/>
        <end position="233"/>
    </location>
</feature>
<dbReference type="InterPro" id="IPR024086">
    <property type="entry name" value="GlmM_arc-type"/>
</dbReference>
<dbReference type="Pfam" id="PF00408">
    <property type="entry name" value="PGM_PMM_IV"/>
    <property type="match status" value="1"/>
</dbReference>
<dbReference type="GO" id="GO:0005975">
    <property type="term" value="P:carbohydrate metabolic process"/>
    <property type="evidence" value="ECO:0007669"/>
    <property type="project" value="InterPro"/>
</dbReference>
<dbReference type="CDD" id="cd03087">
    <property type="entry name" value="PGM_like1"/>
    <property type="match status" value="1"/>
</dbReference>
<dbReference type="PANTHER" id="PTHR43771">
    <property type="entry name" value="PHOSPHOMANNOMUTASE"/>
    <property type="match status" value="1"/>
</dbReference>
<dbReference type="InterPro" id="IPR005845">
    <property type="entry name" value="A-D-PHexomutase_a/b/a-II"/>
</dbReference>
<dbReference type="Pfam" id="PF02880">
    <property type="entry name" value="PGM_PMM_III"/>
    <property type="match status" value="1"/>
</dbReference>
<comment type="cofactor">
    <cofactor evidence="1">
        <name>Mg(2+)</name>
        <dbReference type="ChEBI" id="CHEBI:18420"/>
    </cofactor>
</comment>
<evidence type="ECO:0000256" key="2">
    <source>
        <dbReference type="ARBA" id="ARBA00010231"/>
    </source>
</evidence>
<dbReference type="EMBL" id="ASGZ01000068">
    <property type="protein sequence ID" value="ESP86937.1"/>
    <property type="molecule type" value="Genomic_DNA"/>
</dbReference>
<dbReference type="InterPro" id="IPR016055">
    <property type="entry name" value="A-D-PHexomutase_a/b/a-I/II/III"/>
</dbReference>
<feature type="domain" description="Alpha-D-phosphohexomutase C-terminal" evidence="8">
    <location>
        <begin position="365"/>
        <end position="422"/>
    </location>
</feature>
<sequence length="437" mass="45097">MGTDVTADLAVSVGRAVAAEGADRVVLGRDARVHGDVLADALAAGLRESGAEVLRLGVAATPTVARSVDWYDADAGVVVTASHNPPSDNGIKLWTPSGRAFPAERREAVADLIAADDAPRAAWDAFGDQRRVEDAAERHVETLVAGAELSDPPSVVVDVGNGTGGVTVEALLRLGCDVETLNATPDGRFPARPSEPTAENCGTLARTVAATDADFGVAHDGDADRMMAVTGDGEFVGGDELLAVFGLAAVDDDDRDRVAAPVNTSSAVDDALAARDAGVERTAVGDGFVADATLGDRVVFGGEPSGAWIWPDRALCPDGPLAAVTLAELVAERGSLAVLLDDVPDYPIRRDAVETDAGEAVMERVEGRLAERFPQVTAIDGVRGDTDEGWVLVRPSGTQPLVRVTAEARDAETAGDLLAEARALVEAAVEETGTDAE</sequence>
<evidence type="ECO:0000259" key="11">
    <source>
        <dbReference type="Pfam" id="PF02880"/>
    </source>
</evidence>
<dbReference type="PROSITE" id="PS00710">
    <property type="entry name" value="PGM_PMM"/>
    <property type="match status" value="1"/>
</dbReference>
<evidence type="ECO:0000256" key="5">
    <source>
        <dbReference type="ARBA" id="ARBA00022842"/>
    </source>
</evidence>
<dbReference type="Pfam" id="PF02879">
    <property type="entry name" value="PGM_PMM_II"/>
    <property type="match status" value="1"/>
</dbReference>
<proteinExistence type="inferred from homology"/>
<evidence type="ECO:0000259" key="8">
    <source>
        <dbReference type="Pfam" id="PF00408"/>
    </source>
</evidence>
<dbReference type="SUPFAM" id="SSF55957">
    <property type="entry name" value="Phosphoglucomutase, C-terminal domain"/>
    <property type="match status" value="1"/>
</dbReference>
<dbReference type="STRING" id="1324957.K933_16792"/>
<keyword evidence="13" id="KW-1185">Reference proteome</keyword>
<keyword evidence="6" id="KW-0413">Isomerase</keyword>
<evidence type="ECO:0000256" key="3">
    <source>
        <dbReference type="ARBA" id="ARBA00022553"/>
    </source>
</evidence>
<keyword evidence="3" id="KW-0597">Phosphoprotein</keyword>
<accession>V4IUR5</accession>
<evidence type="ECO:0000256" key="4">
    <source>
        <dbReference type="ARBA" id="ARBA00022723"/>
    </source>
</evidence>
<dbReference type="InterPro" id="IPR016066">
    <property type="entry name" value="A-D-PHexomutase_CS"/>
</dbReference>
<evidence type="ECO:0000313" key="12">
    <source>
        <dbReference type="EMBL" id="ESP86937.1"/>
    </source>
</evidence>
<keyword evidence="5 7" id="KW-0460">Magnesium</keyword>
<evidence type="ECO:0000259" key="9">
    <source>
        <dbReference type="Pfam" id="PF02878"/>
    </source>
</evidence>
<reference evidence="12 13" key="1">
    <citation type="journal article" date="2013" name="Genome Announc.">
        <title>Draft Genome Sequence of 'Candidatus Halobonum tyrrellensis' Strain G22, Isolated from the Hypersaline Waters of Lake Tyrrell, Australia.</title>
        <authorList>
            <person name="Ugalde J.A."/>
            <person name="Narasingarao P."/>
            <person name="Kuo S."/>
            <person name="Podell S."/>
            <person name="Allen E.E."/>
        </authorList>
    </citation>
    <scope>NUCLEOTIDE SEQUENCE [LARGE SCALE GENOMIC DNA]</scope>
    <source>
        <strain evidence="12 13">G22</strain>
    </source>
</reference>
<dbReference type="AlphaFoldDB" id="V4IUR5"/>